<evidence type="ECO:0000256" key="7">
    <source>
        <dbReference type="ARBA" id="ARBA00022723"/>
    </source>
</evidence>
<dbReference type="GO" id="GO:0006508">
    <property type="term" value="P:proteolysis"/>
    <property type="evidence" value="ECO:0007669"/>
    <property type="project" value="UniProtKB-KW"/>
</dbReference>
<evidence type="ECO:0000313" key="18">
    <source>
        <dbReference type="EMBL" id="PMD17094.1"/>
    </source>
</evidence>
<feature type="binding site" evidence="15">
    <location>
        <position position="588"/>
    </location>
    <ligand>
        <name>Ca(2+)</name>
        <dbReference type="ChEBI" id="CHEBI:29108"/>
    </ligand>
</feature>
<evidence type="ECO:0000256" key="13">
    <source>
        <dbReference type="ARBA" id="ARBA00023145"/>
    </source>
</evidence>
<reference evidence="18 19" key="1">
    <citation type="submission" date="2016-05" db="EMBL/GenBank/DDBJ databases">
        <title>A degradative enzymes factory behind the ericoid mycorrhizal symbiosis.</title>
        <authorList>
            <consortium name="DOE Joint Genome Institute"/>
            <person name="Martino E."/>
            <person name="Morin E."/>
            <person name="Grelet G."/>
            <person name="Kuo A."/>
            <person name="Kohler A."/>
            <person name="Daghino S."/>
            <person name="Barry K."/>
            <person name="Choi C."/>
            <person name="Cichocki N."/>
            <person name="Clum A."/>
            <person name="Copeland A."/>
            <person name="Hainaut M."/>
            <person name="Haridas S."/>
            <person name="Labutti K."/>
            <person name="Lindquist E."/>
            <person name="Lipzen A."/>
            <person name="Khouja H.-R."/>
            <person name="Murat C."/>
            <person name="Ohm R."/>
            <person name="Olson A."/>
            <person name="Spatafora J."/>
            <person name="Veneault-Fourrey C."/>
            <person name="Henrissat B."/>
            <person name="Grigoriev I."/>
            <person name="Martin F."/>
            <person name="Perotto S."/>
        </authorList>
    </citation>
    <scope>NUCLEOTIDE SEQUENCE [LARGE SCALE GENOMIC DNA]</scope>
    <source>
        <strain evidence="18 19">UAMH 7357</strain>
    </source>
</reference>
<feature type="active site" description="Charge relay system" evidence="15">
    <location>
        <position position="294"/>
    </location>
</feature>
<dbReference type="GO" id="GO:0046872">
    <property type="term" value="F:metal ion binding"/>
    <property type="evidence" value="ECO:0007669"/>
    <property type="project" value="UniProtKB-UniRule"/>
</dbReference>
<dbReference type="FunFam" id="3.40.50.200:FF:000015">
    <property type="entry name" value="Tripeptidyl peptidase A"/>
    <property type="match status" value="1"/>
</dbReference>
<keyword evidence="10 15" id="KW-0720">Serine protease</keyword>
<dbReference type="SMART" id="SM00944">
    <property type="entry name" value="Pro-kuma_activ"/>
    <property type="match status" value="1"/>
</dbReference>
<feature type="binding site" evidence="15">
    <location>
        <position position="608"/>
    </location>
    <ligand>
        <name>Ca(2+)</name>
        <dbReference type="ChEBI" id="CHEBI:29108"/>
    </ligand>
</feature>
<comment type="cofactor">
    <cofactor evidence="15">
        <name>Ca(2+)</name>
        <dbReference type="ChEBI" id="CHEBI:29108"/>
    </cofactor>
    <text evidence="15">Binds 1 Ca(2+) ion per subunit.</text>
</comment>
<evidence type="ECO:0000256" key="12">
    <source>
        <dbReference type="ARBA" id="ARBA00023026"/>
    </source>
</evidence>
<keyword evidence="13" id="KW-0865">Zymogen</keyword>
<keyword evidence="8 16" id="KW-0732">Signal</keyword>
<evidence type="ECO:0000313" key="19">
    <source>
        <dbReference type="Proteomes" id="UP000235672"/>
    </source>
</evidence>
<evidence type="ECO:0000256" key="3">
    <source>
        <dbReference type="ARBA" id="ARBA00004239"/>
    </source>
</evidence>
<dbReference type="GO" id="GO:0008240">
    <property type="term" value="F:tripeptidyl-peptidase activity"/>
    <property type="evidence" value="ECO:0007669"/>
    <property type="project" value="UniProtKB-EC"/>
</dbReference>
<dbReference type="Pfam" id="PF09286">
    <property type="entry name" value="Pro-kuma_activ"/>
    <property type="match status" value="2"/>
</dbReference>
<dbReference type="AlphaFoldDB" id="A0A2J6PSW3"/>
<dbReference type="GO" id="GO:0005576">
    <property type="term" value="C:extracellular region"/>
    <property type="evidence" value="ECO:0007669"/>
    <property type="project" value="UniProtKB-SubCell"/>
</dbReference>
<dbReference type="SUPFAM" id="SSF52743">
    <property type="entry name" value="Subtilisin-like"/>
    <property type="match status" value="1"/>
</dbReference>
<gene>
    <name evidence="18" type="ORF">NA56DRAFT_672961</name>
</gene>
<evidence type="ECO:0000259" key="17">
    <source>
        <dbReference type="PROSITE" id="PS51695"/>
    </source>
</evidence>
<proteinExistence type="predicted"/>
<dbReference type="CDD" id="cd11377">
    <property type="entry name" value="Pro-peptidase_S53"/>
    <property type="match status" value="1"/>
</dbReference>
<evidence type="ECO:0000256" key="6">
    <source>
        <dbReference type="ARBA" id="ARBA00022670"/>
    </source>
</evidence>
<dbReference type="EMBL" id="KZ613501">
    <property type="protein sequence ID" value="PMD17094.1"/>
    <property type="molecule type" value="Genomic_DNA"/>
</dbReference>
<protein>
    <recommendedName>
        <fullName evidence="4">tripeptidyl-peptidase II</fullName>
        <ecNumber evidence="4">3.4.14.10</ecNumber>
    </recommendedName>
</protein>
<dbReference type="InterPro" id="IPR015366">
    <property type="entry name" value="S53_propep"/>
</dbReference>
<comment type="function">
    <text evidence="2">Secreted tripeptidyl-peptidase which degrades proteins at acidic pHs and is involved in virulence.</text>
</comment>
<evidence type="ECO:0000256" key="8">
    <source>
        <dbReference type="ARBA" id="ARBA00022729"/>
    </source>
</evidence>
<keyword evidence="12" id="KW-0843">Virulence</keyword>
<dbReference type="SUPFAM" id="SSF54897">
    <property type="entry name" value="Protease propeptides/inhibitors"/>
    <property type="match status" value="1"/>
</dbReference>
<feature type="domain" description="Peptidase S53" evidence="17">
    <location>
        <begin position="214"/>
        <end position="628"/>
    </location>
</feature>
<dbReference type="InterPro" id="IPR030400">
    <property type="entry name" value="Sedolisin_dom"/>
</dbReference>
<comment type="subcellular location">
    <subcellularLocation>
        <location evidence="3">Secreted</location>
        <location evidence="3">Extracellular space</location>
    </subcellularLocation>
</comment>
<name>A0A2J6PSW3_9HELO</name>
<dbReference type="InterPro" id="IPR036852">
    <property type="entry name" value="Peptidase_S8/S53_dom_sf"/>
</dbReference>
<keyword evidence="14" id="KW-0325">Glycoprotein</keyword>
<evidence type="ECO:0000256" key="2">
    <source>
        <dbReference type="ARBA" id="ARBA00002451"/>
    </source>
</evidence>
<comment type="catalytic activity">
    <reaction evidence="1">
        <text>Release of an N-terminal tripeptide from a polypeptide.</text>
        <dbReference type="EC" id="3.4.14.10"/>
    </reaction>
</comment>
<organism evidence="18 19">
    <name type="scientific">Hyaloscypha hepaticicola</name>
    <dbReference type="NCBI Taxonomy" id="2082293"/>
    <lineage>
        <taxon>Eukaryota</taxon>
        <taxon>Fungi</taxon>
        <taxon>Dikarya</taxon>
        <taxon>Ascomycota</taxon>
        <taxon>Pezizomycotina</taxon>
        <taxon>Leotiomycetes</taxon>
        <taxon>Helotiales</taxon>
        <taxon>Hyaloscyphaceae</taxon>
        <taxon>Hyaloscypha</taxon>
    </lineage>
</organism>
<feature type="chain" id="PRO_5014417940" description="tripeptidyl-peptidase II" evidence="16">
    <location>
        <begin position="19"/>
        <end position="629"/>
    </location>
</feature>
<feature type="active site" description="Charge relay system" evidence="15">
    <location>
        <position position="546"/>
    </location>
</feature>
<keyword evidence="9 15" id="KW-0378">Hydrolase</keyword>
<feature type="binding site" evidence="15">
    <location>
        <position position="587"/>
    </location>
    <ligand>
        <name>Ca(2+)</name>
        <dbReference type="ChEBI" id="CHEBI:29108"/>
    </ligand>
</feature>
<dbReference type="Gene3D" id="3.40.50.200">
    <property type="entry name" value="Peptidase S8/S53 domain"/>
    <property type="match status" value="1"/>
</dbReference>
<evidence type="ECO:0000256" key="16">
    <source>
        <dbReference type="SAM" id="SignalP"/>
    </source>
</evidence>
<dbReference type="EC" id="3.4.14.10" evidence="4"/>
<dbReference type="CDD" id="cd04056">
    <property type="entry name" value="Peptidases_S53"/>
    <property type="match status" value="1"/>
</dbReference>
<evidence type="ECO:0000256" key="9">
    <source>
        <dbReference type="ARBA" id="ARBA00022801"/>
    </source>
</evidence>
<dbReference type="PROSITE" id="PS51695">
    <property type="entry name" value="SEDOLISIN"/>
    <property type="match status" value="1"/>
</dbReference>
<dbReference type="PANTHER" id="PTHR14218">
    <property type="entry name" value="PROTEASE S8 TRIPEPTIDYL PEPTIDASE I CLN2"/>
    <property type="match status" value="1"/>
</dbReference>
<keyword evidence="5" id="KW-0964">Secreted</keyword>
<dbReference type="Proteomes" id="UP000235672">
    <property type="component" value="Unassembled WGS sequence"/>
</dbReference>
<evidence type="ECO:0000256" key="15">
    <source>
        <dbReference type="PROSITE-ProRule" id="PRU01032"/>
    </source>
</evidence>
<keyword evidence="6 15" id="KW-0645">Protease</keyword>
<evidence type="ECO:0000256" key="5">
    <source>
        <dbReference type="ARBA" id="ARBA00022525"/>
    </source>
</evidence>
<dbReference type="OrthoDB" id="409122at2759"/>
<evidence type="ECO:0000256" key="11">
    <source>
        <dbReference type="ARBA" id="ARBA00022837"/>
    </source>
</evidence>
<feature type="active site" description="Charge relay system" evidence="15">
    <location>
        <position position="290"/>
    </location>
</feature>
<evidence type="ECO:0000256" key="1">
    <source>
        <dbReference type="ARBA" id="ARBA00001910"/>
    </source>
</evidence>
<evidence type="ECO:0000256" key="14">
    <source>
        <dbReference type="ARBA" id="ARBA00023180"/>
    </source>
</evidence>
<feature type="binding site" evidence="15">
    <location>
        <position position="606"/>
    </location>
    <ligand>
        <name>Ca(2+)</name>
        <dbReference type="ChEBI" id="CHEBI:29108"/>
    </ligand>
</feature>
<keyword evidence="19" id="KW-1185">Reference proteome</keyword>
<evidence type="ECO:0000256" key="4">
    <source>
        <dbReference type="ARBA" id="ARBA00012462"/>
    </source>
</evidence>
<dbReference type="PANTHER" id="PTHR14218:SF19">
    <property type="entry name" value="SERINE PROTEASE AORO, PUTATIVE (AFU_ORTHOLOGUE AFUA_6G10250)-RELATED"/>
    <property type="match status" value="1"/>
</dbReference>
<feature type="signal peptide" evidence="16">
    <location>
        <begin position="1"/>
        <end position="18"/>
    </location>
</feature>
<dbReference type="InterPro" id="IPR050819">
    <property type="entry name" value="Tripeptidyl-peptidase_I"/>
</dbReference>
<dbReference type="GO" id="GO:0004252">
    <property type="term" value="F:serine-type endopeptidase activity"/>
    <property type="evidence" value="ECO:0007669"/>
    <property type="project" value="UniProtKB-UniRule"/>
</dbReference>
<accession>A0A2J6PSW3</accession>
<evidence type="ECO:0000256" key="10">
    <source>
        <dbReference type="ARBA" id="ARBA00022825"/>
    </source>
</evidence>
<sequence>MKLSAVAILGGFAAFVFAAPAPNSYVMHEKRSVRNEKWSRRRDIKLNRDAIIPMSFGLAQRNLENGYDFLMDVSHPGSKNYGKHWPMSKSWLMESGIESERIILSKGRNWFKVNVTVEEAESLLKTQYHVYTKVQTGKDHLAYDEYSVPIHIKEHIDFITPTIHFNATVKQMKQRRDLHTREMKVKPFTNIHPGNPDAVPQPDVTYSLANCDQYITPECLRALYNFSNGTLGVSSYGIVEYTPEAYLQPDMNLFYSNLARQIPAGTAPINDLIDGAIVQTTTQSFDDNGEADLDLQYAIALVYPQKVILYQTGDMVEGASFNNFLDAIDASYCTSGGGDNPTYDAIYPDTASGGYNGPENCGTFTPASVISTSYGYNEADLTAAYETRQCNEYMKLGLAGTTFLYSSGDYGVAGNSGQCCTKAKCAGGTYNSGSSGTFNPSFPATCPYVTAVGATQIKPNTAVTATAPEEACQTVIYSGGGFSNVFAMPSYQSSAVATYFKSHKPTYSATQYNNSQTVRGYPDVSANGANYVVAVDGSLTLVYGTSASAPVFGSIITLINEQRVSAGKSAVGFINPTLYANPPAFNDITSGGNQGCGTKGFTAVAGWDPVTGLGTPNYASLLSVFLALP</sequence>
<keyword evidence="7 15" id="KW-0479">Metal-binding</keyword>
<keyword evidence="11 15" id="KW-0106">Calcium</keyword>